<dbReference type="PANTHER" id="PTHR11808">
    <property type="entry name" value="TRANS-SULFURATION ENZYME FAMILY MEMBER"/>
    <property type="match status" value="1"/>
</dbReference>
<dbReference type="Gene3D" id="3.90.1150.10">
    <property type="entry name" value="Aspartate Aminotransferase, domain 1"/>
    <property type="match status" value="1"/>
</dbReference>
<reference evidence="7" key="2">
    <citation type="journal article" date="2016" name="Genome Announc.">
        <title>Draft Genome Sequences of Two Novel Amoeba-Resistant Intranuclear Bacteria, 'Candidatus Berkiella cookevillensis' and 'Candidatus Berkiella aquae'.</title>
        <authorList>
            <person name="Mehari Y.T."/>
            <person name="Arivett B.A."/>
            <person name="Farone A.L."/>
            <person name="Gunderson J.H."/>
            <person name="Farone M.B."/>
        </authorList>
    </citation>
    <scope>NUCLEOTIDE SEQUENCE</scope>
    <source>
        <strain evidence="7">CC99</strain>
    </source>
</reference>
<dbReference type="GO" id="GO:0004123">
    <property type="term" value="F:cystathionine gamma-lyase activity"/>
    <property type="evidence" value="ECO:0007669"/>
    <property type="project" value="TreeGrafter"/>
</dbReference>
<dbReference type="GO" id="GO:0005737">
    <property type="term" value="C:cytoplasm"/>
    <property type="evidence" value="ECO:0007669"/>
    <property type="project" value="TreeGrafter"/>
</dbReference>
<dbReference type="Gene3D" id="3.40.640.10">
    <property type="entry name" value="Type I PLP-dependent aspartate aminotransferase-like (Major domain)"/>
    <property type="match status" value="1"/>
</dbReference>
<dbReference type="GO" id="GO:0019346">
    <property type="term" value="P:transsulfuration"/>
    <property type="evidence" value="ECO:0007669"/>
    <property type="project" value="InterPro"/>
</dbReference>
<gene>
    <name evidence="6" type="primary">metC</name>
    <name evidence="7" type="ORF">CC99x_001570</name>
    <name evidence="6" type="ORF">CC99x_00602</name>
</gene>
<dbReference type="GO" id="GO:0030170">
    <property type="term" value="F:pyridoxal phosphate binding"/>
    <property type="evidence" value="ECO:0007669"/>
    <property type="project" value="InterPro"/>
</dbReference>
<keyword evidence="3 4" id="KW-0663">Pyridoxal phosphate</keyword>
<dbReference type="EC" id="4.4.1.8" evidence="6"/>
<dbReference type="PIRSF" id="PIRSF001434">
    <property type="entry name" value="CGS"/>
    <property type="match status" value="1"/>
</dbReference>
<comment type="cofactor">
    <cofactor evidence="1 5">
        <name>pyridoxal 5'-phosphate</name>
        <dbReference type="ChEBI" id="CHEBI:597326"/>
    </cofactor>
</comment>
<evidence type="ECO:0000256" key="5">
    <source>
        <dbReference type="RuleBase" id="RU362118"/>
    </source>
</evidence>
<dbReference type="FunFam" id="3.40.640.10:FF:000009">
    <property type="entry name" value="Cystathionine gamma-synthase homolog"/>
    <property type="match status" value="1"/>
</dbReference>
<dbReference type="InterPro" id="IPR000277">
    <property type="entry name" value="Cys/Met-Metab_PyrdxlP-dep_enz"/>
</dbReference>
<dbReference type="STRING" id="437022.CC99x_00602"/>
<comment type="caution">
    <text evidence="6">The sequence shown here is derived from an EMBL/GenBank/DDBJ whole genome shotgun (WGS) entry which is preliminary data.</text>
</comment>
<name>A0A0Q9YGB2_9GAMM</name>
<dbReference type="RefSeq" id="WP_057623510.1">
    <property type="nucleotide sequence ID" value="NZ_LKHV02000001.1"/>
</dbReference>
<evidence type="ECO:0000256" key="3">
    <source>
        <dbReference type="ARBA" id="ARBA00022898"/>
    </source>
</evidence>
<keyword evidence="7" id="KW-0808">Transferase</keyword>
<dbReference type="SUPFAM" id="SSF53383">
    <property type="entry name" value="PLP-dependent transferases"/>
    <property type="match status" value="1"/>
</dbReference>
<dbReference type="InterPro" id="IPR015424">
    <property type="entry name" value="PyrdxlP-dep_Trfase"/>
</dbReference>
<evidence type="ECO:0000313" key="7">
    <source>
        <dbReference type="EMBL" id="MCS5707586.1"/>
    </source>
</evidence>
<keyword evidence="8" id="KW-1185">Reference proteome</keyword>
<accession>A0A0Q9YGB2</accession>
<dbReference type="AlphaFoldDB" id="A0A0Q9YGB2"/>
<evidence type="ECO:0000313" key="8">
    <source>
        <dbReference type="Proteomes" id="UP000051494"/>
    </source>
</evidence>
<sequence length="386" mass="42294">MDKKYKFKTRAIHAGFSGDATGAVMPPIYLSTTYKQREPAKPIGDFEYSRSSNPNRSYLETALASLEGGTHGLCFSSGCAALATLLQSLAPNSHVVIGDDVYGGTVRLFAKVFAEKGITFSQVDCSDATAFKNALKPNTQLIWVETPSNPMLKITDIAQICEIKSKYASKAYVFIDNTFATPYLQNPLECGADGVCHSTTKYIGGHSDVVGGALIVKEDTLAENLRFYQNAMGAVPSPMDCFLLLRSLKTLGIRMEEHCKNAEKIVDFLHTQPCVKQIHYPGLKNHLHHDVARTQMRGFGGMISANFNFNIEQVKKLLGRLQLFTLAESLGGVESLIEHPALMTHATVSPQQRKLLGIDDGLLRFSVGIEESDDLIDDLKQALSNL</sequence>
<comment type="similarity">
    <text evidence="2 5">Belongs to the trans-sulfuration enzymes family.</text>
</comment>
<feature type="modified residue" description="N6-(pyridoxal phosphate)lysine" evidence="4">
    <location>
        <position position="201"/>
    </location>
</feature>
<dbReference type="CDD" id="cd00614">
    <property type="entry name" value="CGS_like"/>
    <property type="match status" value="1"/>
</dbReference>
<dbReference type="GO" id="GO:0003962">
    <property type="term" value="F:cystathionine gamma-synthase activity"/>
    <property type="evidence" value="ECO:0007669"/>
    <property type="project" value="TreeGrafter"/>
</dbReference>
<proteinExistence type="inferred from homology"/>
<dbReference type="EMBL" id="LKHV01000002">
    <property type="protein sequence ID" value="KRG19589.1"/>
    <property type="molecule type" value="Genomic_DNA"/>
</dbReference>
<dbReference type="EMBL" id="LKHV02000001">
    <property type="protein sequence ID" value="MCS5707586.1"/>
    <property type="molecule type" value="Genomic_DNA"/>
</dbReference>
<evidence type="ECO:0000256" key="1">
    <source>
        <dbReference type="ARBA" id="ARBA00001933"/>
    </source>
</evidence>
<dbReference type="PANTHER" id="PTHR11808:SF15">
    <property type="entry name" value="CYSTATHIONINE GAMMA-LYASE"/>
    <property type="match status" value="1"/>
</dbReference>
<keyword evidence="6" id="KW-0456">Lyase</keyword>
<dbReference type="InterPro" id="IPR015422">
    <property type="entry name" value="PyrdxlP-dep_Trfase_small"/>
</dbReference>
<evidence type="ECO:0000256" key="4">
    <source>
        <dbReference type="PIRSR" id="PIRSR001434-2"/>
    </source>
</evidence>
<dbReference type="GO" id="GO:0019343">
    <property type="term" value="P:cysteine biosynthetic process via cystathionine"/>
    <property type="evidence" value="ECO:0007669"/>
    <property type="project" value="TreeGrafter"/>
</dbReference>
<dbReference type="InterPro" id="IPR015421">
    <property type="entry name" value="PyrdxlP-dep_Trfase_major"/>
</dbReference>
<dbReference type="OrthoDB" id="9805807at2"/>
<organism evidence="6">
    <name type="scientific">Candidatus Berkiella cookevillensis</name>
    <dbReference type="NCBI Taxonomy" id="437022"/>
    <lineage>
        <taxon>Bacteria</taxon>
        <taxon>Pseudomonadati</taxon>
        <taxon>Pseudomonadota</taxon>
        <taxon>Gammaproteobacteria</taxon>
        <taxon>Candidatus Berkiellales</taxon>
        <taxon>Candidatus Berkiellaceae</taxon>
        <taxon>Candidatus Berkiella</taxon>
    </lineage>
</organism>
<dbReference type="FunFam" id="3.90.1150.10:FF:000008">
    <property type="entry name" value="Cystathionine gamma-synthase"/>
    <property type="match status" value="1"/>
</dbReference>
<evidence type="ECO:0000256" key="2">
    <source>
        <dbReference type="ARBA" id="ARBA00009077"/>
    </source>
</evidence>
<dbReference type="PATRIC" id="fig|1590042.3.peg.619"/>
<reference evidence="6" key="1">
    <citation type="submission" date="2015-09" db="EMBL/GenBank/DDBJ databases">
        <title>Draft Genome Sequences of Two Novel Amoeba-resistant Intranuclear Bacteria, Candidatus Berkiella cookevillensis and Candidatus Berkiella aquae.</title>
        <authorList>
            <person name="Mehari Y.T."/>
            <person name="Arivett B.A."/>
            <person name="Farone A.L."/>
            <person name="Gunderson J.H."/>
            <person name="Farone M.B."/>
        </authorList>
    </citation>
    <scope>NUCLEOTIDE SEQUENCE [LARGE SCALE GENOMIC DNA]</scope>
    <source>
        <strain evidence="6">CC99</strain>
    </source>
</reference>
<keyword evidence="7" id="KW-0032">Aminotransferase</keyword>
<dbReference type="Pfam" id="PF01053">
    <property type="entry name" value="Cys_Met_Meta_PP"/>
    <property type="match status" value="1"/>
</dbReference>
<dbReference type="GO" id="GO:0008483">
    <property type="term" value="F:transaminase activity"/>
    <property type="evidence" value="ECO:0007669"/>
    <property type="project" value="UniProtKB-KW"/>
</dbReference>
<dbReference type="Proteomes" id="UP000051494">
    <property type="component" value="Unassembled WGS sequence"/>
</dbReference>
<protein>
    <submittedName>
        <fullName evidence="7">Aminotransferase class I/II-fold pyridoxal phosphate-dependent enzyme</fullName>
    </submittedName>
    <submittedName>
        <fullName evidence="6">Cystathionine beta-lyase</fullName>
        <ecNumber evidence="6">4.4.1.8</ecNumber>
    </submittedName>
</protein>
<evidence type="ECO:0000313" key="6">
    <source>
        <dbReference type="EMBL" id="KRG19589.1"/>
    </source>
</evidence>
<reference evidence="7" key="3">
    <citation type="submission" date="2021-06" db="EMBL/GenBank/DDBJ databases">
        <title>Genomic Description and Analysis of Intracellular Bacteria, Candidatus Berkiella cookevillensis and Candidatus Berkiella aquae.</title>
        <authorList>
            <person name="Kidane D.T."/>
            <person name="Mehari Y.T."/>
            <person name="Rice F.C."/>
            <person name="Arivett B.A."/>
            <person name="Farone A.L."/>
            <person name="Berk S.G."/>
            <person name="Farone M.B."/>
        </authorList>
    </citation>
    <scope>NUCLEOTIDE SEQUENCE</scope>
    <source>
        <strain evidence="7">CC99</strain>
    </source>
</reference>